<dbReference type="PATRIC" id="fig|1317118.6.peg.611"/>
<evidence type="ECO:0000256" key="10">
    <source>
        <dbReference type="ARBA" id="ARBA00023098"/>
    </source>
</evidence>
<dbReference type="InterPro" id="IPR048254">
    <property type="entry name" value="CDP_ALCOHOL_P_TRANSF_CS"/>
</dbReference>
<keyword evidence="11 16" id="KW-0472">Membrane</keyword>
<evidence type="ECO:0000256" key="11">
    <source>
        <dbReference type="ARBA" id="ARBA00023136"/>
    </source>
</evidence>
<keyword evidence="6" id="KW-0444">Lipid biosynthesis</keyword>
<keyword evidence="18" id="KW-1185">Reference proteome</keyword>
<evidence type="ECO:0000256" key="9">
    <source>
        <dbReference type="ARBA" id="ARBA00022989"/>
    </source>
</evidence>
<comment type="catalytic activity">
    <reaction evidence="1">
        <text>a CDP-1,2-diacyl-sn-glycerol + L-serine = a 1,2-diacyl-sn-glycero-3-phospho-L-serine + CMP + H(+)</text>
        <dbReference type="Rhea" id="RHEA:16913"/>
        <dbReference type="ChEBI" id="CHEBI:15378"/>
        <dbReference type="ChEBI" id="CHEBI:33384"/>
        <dbReference type="ChEBI" id="CHEBI:57262"/>
        <dbReference type="ChEBI" id="CHEBI:58332"/>
        <dbReference type="ChEBI" id="CHEBI:60377"/>
        <dbReference type="EC" id="2.7.8.8"/>
    </reaction>
</comment>
<organism evidence="17 18">
    <name type="scientific">Roseivivax marinus</name>
    <dbReference type="NCBI Taxonomy" id="1379903"/>
    <lineage>
        <taxon>Bacteria</taxon>
        <taxon>Pseudomonadati</taxon>
        <taxon>Pseudomonadota</taxon>
        <taxon>Alphaproteobacteria</taxon>
        <taxon>Rhodobacterales</taxon>
        <taxon>Roseobacteraceae</taxon>
        <taxon>Roseivivax</taxon>
    </lineage>
</organism>
<dbReference type="GO" id="GO:0012505">
    <property type="term" value="C:endomembrane system"/>
    <property type="evidence" value="ECO:0007669"/>
    <property type="project" value="UniProtKB-SubCell"/>
</dbReference>
<evidence type="ECO:0000256" key="8">
    <source>
        <dbReference type="ARBA" id="ARBA00022692"/>
    </source>
</evidence>
<dbReference type="OrthoDB" id="9777147at2"/>
<evidence type="ECO:0000256" key="12">
    <source>
        <dbReference type="ARBA" id="ARBA00023209"/>
    </source>
</evidence>
<reference evidence="17 18" key="1">
    <citation type="journal article" date="2014" name="Antonie Van Leeuwenhoek">
        <title>Roseivivax atlanticus sp. nov., isolated from surface seawater of the Atlantic Ocean.</title>
        <authorList>
            <person name="Li G."/>
            <person name="Lai Q."/>
            <person name="Liu X."/>
            <person name="Sun F."/>
            <person name="Shao Z."/>
        </authorList>
    </citation>
    <scope>NUCLEOTIDE SEQUENCE [LARGE SCALE GENOMIC DNA]</scope>
    <source>
        <strain evidence="17 18">22II-s10s</strain>
    </source>
</reference>
<dbReference type="Pfam" id="PF01066">
    <property type="entry name" value="CDP-OH_P_transf"/>
    <property type="match status" value="1"/>
</dbReference>
<accession>W4HRT3</accession>
<protein>
    <recommendedName>
        <fullName evidence="5">CDP-diacylglycerol--serine O-phosphatidyltransferase</fullName>
        <ecNumber evidence="4">2.7.8.8</ecNumber>
    </recommendedName>
    <alternativeName>
        <fullName evidence="14">Phosphatidylserine synthase</fullName>
    </alternativeName>
</protein>
<keyword evidence="9 16" id="KW-1133">Transmembrane helix</keyword>
<comment type="similarity">
    <text evidence="3 15">Belongs to the CDP-alcohol phosphatidyltransferase class-I family.</text>
</comment>
<keyword evidence="8 16" id="KW-0812">Transmembrane</keyword>
<evidence type="ECO:0000256" key="2">
    <source>
        <dbReference type="ARBA" id="ARBA00004127"/>
    </source>
</evidence>
<evidence type="ECO:0000256" key="13">
    <source>
        <dbReference type="ARBA" id="ARBA00023264"/>
    </source>
</evidence>
<evidence type="ECO:0000256" key="14">
    <source>
        <dbReference type="ARBA" id="ARBA00032361"/>
    </source>
</evidence>
<evidence type="ECO:0000256" key="5">
    <source>
        <dbReference type="ARBA" id="ARBA00017171"/>
    </source>
</evidence>
<dbReference type="Gene3D" id="1.20.120.1760">
    <property type="match status" value="1"/>
</dbReference>
<dbReference type="EC" id="2.7.8.8" evidence="4"/>
<dbReference type="GO" id="GO:0003882">
    <property type="term" value="F:CDP-diacylglycerol-serine O-phosphatidyltransferase activity"/>
    <property type="evidence" value="ECO:0007669"/>
    <property type="project" value="UniProtKB-EC"/>
</dbReference>
<dbReference type="STRING" id="1379903.ATO8_02950"/>
<evidence type="ECO:0000256" key="15">
    <source>
        <dbReference type="RuleBase" id="RU003750"/>
    </source>
</evidence>
<evidence type="ECO:0000313" key="18">
    <source>
        <dbReference type="Proteomes" id="UP000019063"/>
    </source>
</evidence>
<sequence length="252" mass="26875">MTDKPPRRPRSEIPLIQLVPNMLTIAAICAGLSAIRFGIQGDFTLAVKLILAACVLDGLDGRLARAMDADSAIGAELDSLADFLNFGVAPPLVIYFWGLQSQSSIGWISVLIFAICCVLRLARFNVGTKSETKGKDAAYFVGVPAPASAMLAMLPMFLSFAFTGAPILHPVGISLYLSVIGLLMISRVPTWSFKTTTISRRNVKAFLVAVAVVGASVLTFAWVTLVALCIGYVAVVIWALVTKPRAAQSKDT</sequence>
<dbReference type="PANTHER" id="PTHR14269:SF61">
    <property type="entry name" value="CDP-DIACYLGLYCEROL--SERINE O-PHOSPHATIDYLTRANSFERASE"/>
    <property type="match status" value="1"/>
</dbReference>
<gene>
    <name evidence="17" type="ORF">ATO8_02950</name>
</gene>
<feature type="transmembrane region" description="Helical" evidence="16">
    <location>
        <begin position="105"/>
        <end position="126"/>
    </location>
</feature>
<dbReference type="GO" id="GO:0008654">
    <property type="term" value="P:phospholipid biosynthetic process"/>
    <property type="evidence" value="ECO:0007669"/>
    <property type="project" value="UniProtKB-KW"/>
</dbReference>
<dbReference type="EMBL" id="AQQW01000001">
    <property type="protein sequence ID" value="ETW14831.1"/>
    <property type="molecule type" value="Genomic_DNA"/>
</dbReference>
<evidence type="ECO:0000256" key="1">
    <source>
        <dbReference type="ARBA" id="ARBA00000287"/>
    </source>
</evidence>
<feature type="transmembrane region" description="Helical" evidence="16">
    <location>
        <begin position="138"/>
        <end position="161"/>
    </location>
</feature>
<dbReference type="RefSeq" id="WP_043841806.1">
    <property type="nucleotide sequence ID" value="NZ_AQQW01000001.1"/>
</dbReference>
<keyword evidence="12" id="KW-0594">Phospholipid biosynthesis</keyword>
<dbReference type="InterPro" id="IPR004533">
    <property type="entry name" value="CDP-diaglyc--ser_O-PTrfase"/>
</dbReference>
<comment type="subcellular location">
    <subcellularLocation>
        <location evidence="2">Endomembrane system</location>
        <topology evidence="2">Multi-pass membrane protein</topology>
    </subcellularLocation>
</comment>
<dbReference type="eggNOG" id="COG1183">
    <property type="taxonomic scope" value="Bacteria"/>
</dbReference>
<proteinExistence type="inferred from homology"/>
<dbReference type="InterPro" id="IPR043130">
    <property type="entry name" value="CDP-OH_PTrfase_TM_dom"/>
</dbReference>
<keyword evidence="7 15" id="KW-0808">Transferase</keyword>
<feature type="transmembrane region" description="Helical" evidence="16">
    <location>
        <begin position="206"/>
        <end position="239"/>
    </location>
</feature>
<evidence type="ECO:0000256" key="4">
    <source>
        <dbReference type="ARBA" id="ARBA00013174"/>
    </source>
</evidence>
<evidence type="ECO:0000256" key="3">
    <source>
        <dbReference type="ARBA" id="ARBA00010441"/>
    </source>
</evidence>
<comment type="caution">
    <text evidence="17">The sequence shown here is derived from an EMBL/GenBank/DDBJ whole genome shotgun (WGS) entry which is preliminary data.</text>
</comment>
<keyword evidence="10" id="KW-0443">Lipid metabolism</keyword>
<dbReference type="InterPro" id="IPR050324">
    <property type="entry name" value="CDP-alcohol_PTase-I"/>
</dbReference>
<dbReference type="AlphaFoldDB" id="W4HRT3"/>
<feature type="transmembrane region" description="Helical" evidence="16">
    <location>
        <begin position="12"/>
        <end position="37"/>
    </location>
</feature>
<dbReference type="Proteomes" id="UP000019063">
    <property type="component" value="Unassembled WGS sequence"/>
</dbReference>
<evidence type="ECO:0000313" key="17">
    <source>
        <dbReference type="EMBL" id="ETW14831.1"/>
    </source>
</evidence>
<keyword evidence="13" id="KW-1208">Phospholipid metabolism</keyword>
<dbReference type="PROSITE" id="PS00379">
    <property type="entry name" value="CDP_ALCOHOL_P_TRANSF"/>
    <property type="match status" value="1"/>
</dbReference>
<evidence type="ECO:0000256" key="6">
    <source>
        <dbReference type="ARBA" id="ARBA00022516"/>
    </source>
</evidence>
<evidence type="ECO:0000256" key="16">
    <source>
        <dbReference type="SAM" id="Phobius"/>
    </source>
</evidence>
<dbReference type="InterPro" id="IPR000462">
    <property type="entry name" value="CDP-OH_P_trans"/>
</dbReference>
<name>W4HRT3_9RHOB</name>
<dbReference type="NCBIfam" id="TIGR00473">
    <property type="entry name" value="pssA"/>
    <property type="match status" value="1"/>
</dbReference>
<dbReference type="PANTHER" id="PTHR14269">
    <property type="entry name" value="CDP-DIACYLGLYCEROL--GLYCEROL-3-PHOSPHATE 3-PHOSPHATIDYLTRANSFERASE-RELATED"/>
    <property type="match status" value="1"/>
</dbReference>
<feature type="transmembrane region" description="Helical" evidence="16">
    <location>
        <begin position="167"/>
        <end position="185"/>
    </location>
</feature>
<evidence type="ECO:0000256" key="7">
    <source>
        <dbReference type="ARBA" id="ARBA00022679"/>
    </source>
</evidence>
<dbReference type="GO" id="GO:0016020">
    <property type="term" value="C:membrane"/>
    <property type="evidence" value="ECO:0007669"/>
    <property type="project" value="InterPro"/>
</dbReference>